<evidence type="ECO:0000256" key="1">
    <source>
        <dbReference type="ARBA" id="ARBA00007867"/>
    </source>
</evidence>
<dbReference type="SUPFAM" id="SSF53335">
    <property type="entry name" value="S-adenosyl-L-methionine-dependent methyltransferases"/>
    <property type="match status" value="1"/>
</dbReference>
<organism evidence="7 8">
    <name type="scientific">Metabacillus herbersteinensis</name>
    <dbReference type="NCBI Taxonomy" id="283816"/>
    <lineage>
        <taxon>Bacteria</taxon>
        <taxon>Bacillati</taxon>
        <taxon>Bacillota</taxon>
        <taxon>Bacilli</taxon>
        <taxon>Bacillales</taxon>
        <taxon>Bacillaceae</taxon>
        <taxon>Metabacillus</taxon>
    </lineage>
</organism>
<dbReference type="EMBL" id="JBHLVO010000004">
    <property type="protein sequence ID" value="MFC0271408.1"/>
    <property type="molecule type" value="Genomic_DNA"/>
</dbReference>
<comment type="pathway">
    <text evidence="4">Amine and polyamine biosynthesis; spermidine biosynthesis; spermidine from putrescine: step 1/1.</text>
</comment>
<proteinExistence type="inferred from homology"/>
<feature type="active site" description="Proton acceptor" evidence="4 5">
    <location>
        <position position="168"/>
    </location>
</feature>
<reference evidence="7 8" key="1">
    <citation type="submission" date="2024-09" db="EMBL/GenBank/DDBJ databases">
        <authorList>
            <person name="Sun Q."/>
            <person name="Mori K."/>
        </authorList>
    </citation>
    <scope>NUCLEOTIDE SEQUENCE [LARGE SCALE GENOMIC DNA]</scope>
    <source>
        <strain evidence="7 8">CCM 7228</strain>
    </source>
</reference>
<feature type="domain" description="PABS" evidence="6">
    <location>
        <begin position="17"/>
        <end position="250"/>
    </location>
</feature>
<comment type="function">
    <text evidence="4">Catalyzes the irreversible transfer of a propylamine group from the amino donor S-adenosylmethioninamine (decarboxy-AdoMet) to putrescine (1,4-diaminobutane) to yield spermidine.</text>
</comment>
<dbReference type="HAMAP" id="MF_00198">
    <property type="entry name" value="Spermidine_synth"/>
    <property type="match status" value="1"/>
</dbReference>
<dbReference type="EC" id="2.5.1.16" evidence="4"/>
<keyword evidence="2 4" id="KW-0808">Transferase</keyword>
<name>A0ABV6GD68_9BACI</name>
<dbReference type="InterPro" id="IPR029063">
    <property type="entry name" value="SAM-dependent_MTases_sf"/>
</dbReference>
<comment type="caution">
    <text evidence="4">Lacks conserved residue(s) required for the propagation of feature annotation.</text>
</comment>
<feature type="binding site" evidence="4">
    <location>
        <position position="116"/>
    </location>
    <ligand>
        <name>S-methyl-5'-thioadenosine</name>
        <dbReference type="ChEBI" id="CHEBI:17509"/>
    </ligand>
</feature>
<evidence type="ECO:0000259" key="6">
    <source>
        <dbReference type="PROSITE" id="PS51006"/>
    </source>
</evidence>
<accession>A0ABV6GD68</accession>
<dbReference type="Pfam" id="PF01564">
    <property type="entry name" value="Spermine_synth"/>
    <property type="match status" value="1"/>
</dbReference>
<evidence type="ECO:0000256" key="3">
    <source>
        <dbReference type="ARBA" id="ARBA00023115"/>
    </source>
</evidence>
<evidence type="ECO:0000256" key="5">
    <source>
        <dbReference type="PROSITE-ProRule" id="PRU00354"/>
    </source>
</evidence>
<evidence type="ECO:0000256" key="4">
    <source>
        <dbReference type="HAMAP-Rule" id="MF_00198"/>
    </source>
</evidence>
<protein>
    <recommendedName>
        <fullName evidence="4">Polyamine aminopropyltransferase</fullName>
    </recommendedName>
    <alternativeName>
        <fullName evidence="4">Putrescine aminopropyltransferase</fullName>
        <shortName evidence="4">PAPT</shortName>
    </alternativeName>
    <alternativeName>
        <fullName evidence="4">Spermidine synthase</fullName>
        <shortName evidence="4">SPDS</shortName>
        <shortName evidence="4">SPDSY</shortName>
        <ecNumber evidence="4">2.5.1.16</ecNumber>
    </alternativeName>
</protein>
<comment type="subunit">
    <text evidence="4">Homodimer or homotetramer.</text>
</comment>
<feature type="binding site" evidence="4">
    <location>
        <position position="177"/>
    </location>
    <ligand>
        <name>S-methyl-5'-thioadenosine</name>
        <dbReference type="ChEBI" id="CHEBI:17509"/>
    </ligand>
</feature>
<gene>
    <name evidence="4" type="primary">speE</name>
    <name evidence="7" type="ORF">ACFFIX_08070</name>
</gene>
<sequence>MSQQFGDWRNSGDDSIKDYISMDEEPEGDYRILRKFKTSTQRIALVNHNGNLLIYSNGYVMFSTTADEDIYAEAMVHIPMVAANKRKSVLIIGGGGGITTREALLYSDVEKITTLDIDEVMVDFGKKLKPLVRFNKGSLNHPKVQTIIEDGRKFLEKTPAKWDVIIIDLPEPNDKCPELSRLFSREFYSLMKGRLEPGGAISVACSNSDSTPGYLWSIQATLKKAGFYVLPYHNFVSEEGEDWGFCLATTSLVKANDLRMLVPARYLSSKRLKDMFHLPFYFAMANNTGKVQTDSNTVLLNIIKKAF</sequence>
<dbReference type="Gene3D" id="3.40.50.150">
    <property type="entry name" value="Vaccinia Virus protein VP39"/>
    <property type="match status" value="1"/>
</dbReference>
<comment type="similarity">
    <text evidence="1 4">Belongs to the spermidine/spermine synthase family.</text>
</comment>
<dbReference type="PANTHER" id="PTHR43317:SF1">
    <property type="entry name" value="THERMOSPERMINE SYNTHASE ACAULIS5"/>
    <property type="match status" value="1"/>
</dbReference>
<keyword evidence="4" id="KW-0745">Spermidine biosynthesis</keyword>
<keyword evidence="8" id="KW-1185">Reference proteome</keyword>
<dbReference type="InterPro" id="IPR001045">
    <property type="entry name" value="Spermi_synthase"/>
</dbReference>
<evidence type="ECO:0000313" key="8">
    <source>
        <dbReference type="Proteomes" id="UP001589854"/>
    </source>
</evidence>
<keyword evidence="3 4" id="KW-0620">Polyamine biosynthesis</keyword>
<dbReference type="PROSITE" id="PS51006">
    <property type="entry name" value="PABS_2"/>
    <property type="match status" value="1"/>
</dbReference>
<feature type="binding site" evidence="4">
    <location>
        <begin position="150"/>
        <end position="151"/>
    </location>
    <ligand>
        <name>S-methyl-5'-thioadenosine</name>
        <dbReference type="ChEBI" id="CHEBI:17509"/>
    </ligand>
</feature>
<feature type="binding site" evidence="4">
    <location>
        <position position="41"/>
    </location>
    <ligand>
        <name>S-methyl-5'-thioadenosine</name>
        <dbReference type="ChEBI" id="CHEBI:17509"/>
    </ligand>
</feature>
<dbReference type="CDD" id="cd02440">
    <property type="entry name" value="AdoMet_MTases"/>
    <property type="match status" value="1"/>
</dbReference>
<dbReference type="Proteomes" id="UP001589854">
    <property type="component" value="Unassembled WGS sequence"/>
</dbReference>
<comment type="catalytic activity">
    <reaction evidence="4">
        <text>S-adenosyl 3-(methylsulfanyl)propylamine + putrescine = S-methyl-5'-thioadenosine + spermidine + H(+)</text>
        <dbReference type="Rhea" id="RHEA:12721"/>
        <dbReference type="ChEBI" id="CHEBI:15378"/>
        <dbReference type="ChEBI" id="CHEBI:17509"/>
        <dbReference type="ChEBI" id="CHEBI:57443"/>
        <dbReference type="ChEBI" id="CHEBI:57834"/>
        <dbReference type="ChEBI" id="CHEBI:326268"/>
        <dbReference type="EC" id="2.5.1.16"/>
    </reaction>
</comment>
<dbReference type="InterPro" id="IPR030374">
    <property type="entry name" value="PABS"/>
</dbReference>
<evidence type="ECO:0000256" key="2">
    <source>
        <dbReference type="ARBA" id="ARBA00022679"/>
    </source>
</evidence>
<evidence type="ECO:0000313" key="7">
    <source>
        <dbReference type="EMBL" id="MFC0271408.1"/>
    </source>
</evidence>
<dbReference type="PANTHER" id="PTHR43317">
    <property type="entry name" value="THERMOSPERMINE SYNTHASE ACAULIS5"/>
    <property type="match status" value="1"/>
</dbReference>
<dbReference type="RefSeq" id="WP_378932333.1">
    <property type="nucleotide sequence ID" value="NZ_JBHLVO010000004.1"/>
</dbReference>
<comment type="caution">
    <text evidence="7">The sequence shown here is derived from an EMBL/GenBank/DDBJ whole genome shotgun (WGS) entry which is preliminary data.</text>
</comment>